<name>A0ABN6L0N6_9FLAO</name>
<accession>A0ABN6L0N6</accession>
<dbReference type="PRINTS" id="PR00147">
    <property type="entry name" value="DNAPHOTLYASE"/>
</dbReference>
<comment type="cofactor">
    <cofactor evidence="6">
        <name>(6R)-5,10-methylene-5,6,7,8-tetrahydrofolate</name>
        <dbReference type="ChEBI" id="CHEBI:15636"/>
    </cofactor>
    <text evidence="6">Binds 1 5,10-methenyltetrahydrofolate (MTHF) per subunit.</text>
</comment>
<dbReference type="SUPFAM" id="SSF52425">
    <property type="entry name" value="Cryptochrome/photolyase, N-terminal domain"/>
    <property type="match status" value="1"/>
</dbReference>
<dbReference type="InterPro" id="IPR036134">
    <property type="entry name" value="Crypto/Photolyase_FAD-like_sf"/>
</dbReference>
<dbReference type="InterPro" id="IPR036155">
    <property type="entry name" value="Crypto/Photolyase_N_sf"/>
</dbReference>
<protein>
    <recommendedName>
        <fullName evidence="2 6">Cryptochrome DASH</fullName>
    </recommendedName>
</protein>
<dbReference type="NCBIfam" id="TIGR02765">
    <property type="entry name" value="crypto_DASH"/>
    <property type="match status" value="1"/>
</dbReference>
<keyword evidence="5 6" id="KW-0157">Chromophore</keyword>
<evidence type="ECO:0000256" key="4">
    <source>
        <dbReference type="ARBA" id="ARBA00022827"/>
    </source>
</evidence>
<proteinExistence type="inferred from homology"/>
<evidence type="ECO:0000256" key="2">
    <source>
        <dbReference type="ARBA" id="ARBA00017881"/>
    </source>
</evidence>
<keyword evidence="4 6" id="KW-0274">FAD</keyword>
<dbReference type="EMBL" id="AP025184">
    <property type="protein sequence ID" value="BDB54398.1"/>
    <property type="molecule type" value="Genomic_DNA"/>
</dbReference>
<dbReference type="SUPFAM" id="SSF48173">
    <property type="entry name" value="Cryptochrome/photolyase FAD-binding domain"/>
    <property type="match status" value="1"/>
</dbReference>
<dbReference type="InterPro" id="IPR005101">
    <property type="entry name" value="Cryptochr/Photolyase_FAD-bd"/>
</dbReference>
<keyword evidence="9" id="KW-1185">Reference proteome</keyword>
<dbReference type="Pfam" id="PF03441">
    <property type="entry name" value="FAD_binding_7"/>
    <property type="match status" value="1"/>
</dbReference>
<evidence type="ECO:0000256" key="1">
    <source>
        <dbReference type="ARBA" id="ARBA00005862"/>
    </source>
</evidence>
<keyword evidence="3 6" id="KW-0285">Flavoprotein</keyword>
<dbReference type="Gene3D" id="3.40.50.620">
    <property type="entry name" value="HUPs"/>
    <property type="match status" value="1"/>
</dbReference>
<organism evidence="8 9">
    <name type="scientific">Flavobacterium ammoniigenes</name>
    <dbReference type="NCBI Taxonomy" id="1751095"/>
    <lineage>
        <taxon>Bacteria</taxon>
        <taxon>Pseudomonadati</taxon>
        <taxon>Bacteroidota</taxon>
        <taxon>Flavobacteriia</taxon>
        <taxon>Flavobacteriales</taxon>
        <taxon>Flavobacteriaceae</taxon>
        <taxon>Flavobacterium</taxon>
    </lineage>
</organism>
<comment type="cofactor">
    <cofactor evidence="6">
        <name>FAD</name>
        <dbReference type="ChEBI" id="CHEBI:57692"/>
    </cofactor>
    <text evidence="6">Binds 1 FAD per subunit.</text>
</comment>
<dbReference type="PROSITE" id="PS51645">
    <property type="entry name" value="PHR_CRY_ALPHA_BETA"/>
    <property type="match status" value="1"/>
</dbReference>
<dbReference type="InterPro" id="IPR006050">
    <property type="entry name" value="DNA_photolyase_N"/>
</dbReference>
<dbReference type="InterPro" id="IPR002081">
    <property type="entry name" value="Cryptochrome/DNA_photolyase_1"/>
</dbReference>
<gene>
    <name evidence="8" type="primary">phrB3</name>
    <name evidence="8" type="ORF">GENT5_07030</name>
</gene>
<dbReference type="Pfam" id="PF00875">
    <property type="entry name" value="DNA_photolyase"/>
    <property type="match status" value="1"/>
</dbReference>
<dbReference type="InterPro" id="IPR014729">
    <property type="entry name" value="Rossmann-like_a/b/a_fold"/>
</dbReference>
<dbReference type="Gene3D" id="1.25.40.80">
    <property type="match status" value="1"/>
</dbReference>
<evidence type="ECO:0000259" key="7">
    <source>
        <dbReference type="PROSITE" id="PS51645"/>
    </source>
</evidence>
<dbReference type="RefSeq" id="WP_229318135.1">
    <property type="nucleotide sequence ID" value="NZ_AP025184.1"/>
</dbReference>
<feature type="domain" description="Photolyase/cryptochrome alpha/beta" evidence="7">
    <location>
        <begin position="3"/>
        <end position="137"/>
    </location>
</feature>
<comment type="similarity">
    <text evidence="1 6">Belongs to the DNA photolyase class-1 family.</text>
</comment>
<sequence length="431" mass="50452">MIKNALVWFKTDLRIEDNETLLRAIAQSEKILPVYCFDEAHFETTPYGFKKTGAFRAQFLLESLEDLDAQLRTLGSGLRIVMGKPEVEIPKLVQEYKAQKVFAKREVAFEEIQTEKRVRTELFKLRCELETFSTSTLYHAEDLPFSIKDIPDVFTNFRKKTEKDSEIRQPFSTPTKINSPEISPLELPTLEALGLIKNTIDSRAVLQFKGGESEALQRLNHYFFETQCLSTYKETRNGMVGADYSSKFSPWLALGCISPRFIYAEILKYEKQFGANDSTYWLVFELLWRDFFRFMFKKYQTKFFLYEGIKTEKVNSKSLNEKLLSQWINGTTPSDFINANMRELQQTGFMSNRGRQNVASYFCNEMNMDWRFGAAYFEEQLIDYDVCSNWGNWAYLAGVGNDPRGHRYFNIEKQAADYDKKKSFRKLWLTE</sequence>
<dbReference type="InterPro" id="IPR014133">
    <property type="entry name" value="Cry_DASH"/>
</dbReference>
<evidence type="ECO:0000256" key="5">
    <source>
        <dbReference type="ARBA" id="ARBA00022991"/>
    </source>
</evidence>
<dbReference type="Gene3D" id="1.10.579.10">
    <property type="entry name" value="DNA Cyclobutane Dipyrimidine Photolyase, subunit A, domain 3"/>
    <property type="match status" value="1"/>
</dbReference>
<evidence type="ECO:0000313" key="8">
    <source>
        <dbReference type="EMBL" id="BDB54398.1"/>
    </source>
</evidence>
<evidence type="ECO:0000256" key="3">
    <source>
        <dbReference type="ARBA" id="ARBA00022630"/>
    </source>
</evidence>
<dbReference type="Proteomes" id="UP001319867">
    <property type="component" value="Chromosome"/>
</dbReference>
<dbReference type="PANTHER" id="PTHR11455">
    <property type="entry name" value="CRYPTOCHROME"/>
    <property type="match status" value="1"/>
</dbReference>
<evidence type="ECO:0000313" key="9">
    <source>
        <dbReference type="Proteomes" id="UP001319867"/>
    </source>
</evidence>
<reference evidence="8 9" key="1">
    <citation type="journal article" date="2022" name="Int. J. Syst. Evol. Microbiol.">
        <title>Flavobacterium ammonificans sp. nov. and Flavobacterium ammoniigenes sp. nov., ammonifying bacteria isolated from surface river water.</title>
        <authorList>
            <person name="Watanabe K."/>
            <person name="Kitamura T."/>
            <person name="Ogata Y."/>
            <person name="Shindo C."/>
            <person name="Suda W."/>
        </authorList>
    </citation>
    <scope>NUCLEOTIDE SEQUENCE [LARGE SCALE GENOMIC DNA]</scope>
    <source>
        <strain evidence="8 9">GENT5</strain>
    </source>
</reference>
<evidence type="ECO:0000256" key="6">
    <source>
        <dbReference type="RuleBase" id="RU367151"/>
    </source>
</evidence>
<dbReference type="PANTHER" id="PTHR11455:SF22">
    <property type="entry name" value="CRYPTOCHROME DASH"/>
    <property type="match status" value="1"/>
</dbReference>
<comment type="function">
    <text evidence="6">May have a photoreceptor function.</text>
</comment>
<reference evidence="8 9" key="2">
    <citation type="journal article" date="2022" name="Microorganisms">
        <title>Complete Genome Sequences of Two Flavobacterium ammonificans Strains and a Flavobacterium ammoniigenes Strain of Ammonifying Bacterioplankton Isolated from Surface River Water.</title>
        <authorList>
            <person name="Suda W."/>
            <person name="Ogata Y."/>
            <person name="Shindo C."/>
            <person name="Watanabe K."/>
        </authorList>
    </citation>
    <scope>NUCLEOTIDE SEQUENCE [LARGE SCALE GENOMIC DNA]</scope>
    <source>
        <strain evidence="8 9">GENT5</strain>
    </source>
</reference>